<dbReference type="Pfam" id="PF09918">
    <property type="entry name" value="DUF2148"/>
    <property type="match status" value="1"/>
</dbReference>
<accession>A0A9D9NGK8</accession>
<comment type="caution">
    <text evidence="2">The sequence shown here is derived from an EMBL/GenBank/DDBJ whole genome shotgun (WGS) entry which is preliminary data.</text>
</comment>
<dbReference type="InterPro" id="IPR019224">
    <property type="entry name" value="DUF2148"/>
</dbReference>
<reference evidence="2" key="2">
    <citation type="journal article" date="2021" name="PeerJ">
        <title>Extensive microbial diversity within the chicken gut microbiome revealed by metagenomics and culture.</title>
        <authorList>
            <person name="Gilroy R."/>
            <person name="Ravi A."/>
            <person name="Getino M."/>
            <person name="Pursley I."/>
            <person name="Horton D.L."/>
            <person name="Alikhan N.F."/>
            <person name="Baker D."/>
            <person name="Gharbi K."/>
            <person name="Hall N."/>
            <person name="Watson M."/>
            <person name="Adriaenssens E.M."/>
            <person name="Foster-Nyarko E."/>
            <person name="Jarju S."/>
            <person name="Secka A."/>
            <person name="Antonio M."/>
            <person name="Oren A."/>
            <person name="Chaudhuri R.R."/>
            <person name="La Ragione R."/>
            <person name="Hildebrand F."/>
            <person name="Pallen M.J."/>
        </authorList>
    </citation>
    <scope>NUCLEOTIDE SEQUENCE</scope>
    <source>
        <strain evidence="2">B1-8020</strain>
    </source>
</reference>
<evidence type="ECO:0000313" key="3">
    <source>
        <dbReference type="Proteomes" id="UP000823604"/>
    </source>
</evidence>
<dbReference type="Proteomes" id="UP000823604">
    <property type="component" value="Unassembled WGS sequence"/>
</dbReference>
<dbReference type="AlphaFoldDB" id="A0A9D9NGK8"/>
<proteinExistence type="predicted"/>
<organism evidence="2 3">
    <name type="scientific">Candidatus Merdivivens pullicola</name>
    <dbReference type="NCBI Taxonomy" id="2840872"/>
    <lineage>
        <taxon>Bacteria</taxon>
        <taxon>Pseudomonadati</taxon>
        <taxon>Bacteroidota</taxon>
        <taxon>Bacteroidia</taxon>
        <taxon>Bacteroidales</taxon>
        <taxon>Muribaculaceae</taxon>
        <taxon>Muribaculaceae incertae sedis</taxon>
        <taxon>Candidatus Merdivivens</taxon>
    </lineage>
</organism>
<evidence type="ECO:0000259" key="1">
    <source>
        <dbReference type="Pfam" id="PF09918"/>
    </source>
</evidence>
<dbReference type="EMBL" id="JADIMA010000014">
    <property type="protein sequence ID" value="MBO8472278.1"/>
    <property type="molecule type" value="Genomic_DNA"/>
</dbReference>
<feature type="domain" description="DUF2148" evidence="1">
    <location>
        <begin position="111"/>
        <end position="175"/>
    </location>
</feature>
<protein>
    <submittedName>
        <fullName evidence="2">Ferredoxin</fullName>
    </submittedName>
</protein>
<reference evidence="2" key="1">
    <citation type="submission" date="2020-10" db="EMBL/GenBank/DDBJ databases">
        <authorList>
            <person name="Gilroy R."/>
        </authorList>
    </citation>
    <scope>NUCLEOTIDE SEQUENCE</scope>
    <source>
        <strain evidence="2">B1-8020</strain>
    </source>
</reference>
<dbReference type="PANTHER" id="PTHR40101:SF1">
    <property type="entry name" value="4FE-4S DOMAIN-CONTAINING PROTEIN"/>
    <property type="match status" value="1"/>
</dbReference>
<dbReference type="PANTHER" id="PTHR40101">
    <property type="entry name" value="CONSERVED PROTEIN"/>
    <property type="match status" value="1"/>
</dbReference>
<sequence length="178" mass="18687">MIFTEQEKRRSAIETVAEKMMIAARTAPKARGTDNLSICMVTGEDILKLAAELEKLGKEAGLDFFLRDSACVASSEAVVLIGTANKPLGLDCGYCGFPSCAAKCSASPMTPCIFNSNDLGIAVGSAVSIAADNRVDNRVMFSAGVAASSLGMLPDCCYILAIPLSCSGKSRFFDRPAL</sequence>
<evidence type="ECO:0000313" key="2">
    <source>
        <dbReference type="EMBL" id="MBO8472278.1"/>
    </source>
</evidence>
<name>A0A9D9NGK8_9BACT</name>
<gene>
    <name evidence="2" type="ORF">IAB81_01430</name>
</gene>